<keyword evidence="1" id="KW-0812">Transmembrane</keyword>
<proteinExistence type="predicted"/>
<reference evidence="3" key="1">
    <citation type="submission" date="2017-03" db="EMBL/GenBank/DDBJ databases">
        <authorList>
            <person name="Herbold C."/>
        </authorList>
    </citation>
    <scope>NUCLEOTIDE SEQUENCE [LARGE SCALE GENOMIC DNA]</scope>
</reference>
<sequence>MKVHLQENDPSYKIFLYVFYVSAFIMCSITIFGFYAMIQEWSTKGTYVMGEVLVKTEFPAPHFAKLLTWLFFTSIISWYCVSRIGWKRTVTVSKWKLATVQLMLLGLAVITLYETIYNFILLSSQITAGMINGVTPNIDSLTVAYPDPNRPWNLIFATKMFLAAFLISTHAFYLSTRPRKSVQELDA</sequence>
<dbReference type="OrthoDB" id="6584at2157"/>
<feature type="transmembrane region" description="Helical" evidence="1">
    <location>
        <begin position="154"/>
        <end position="174"/>
    </location>
</feature>
<feature type="transmembrane region" description="Helical" evidence="1">
    <location>
        <begin position="12"/>
        <end position="38"/>
    </location>
</feature>
<dbReference type="Proteomes" id="UP000230607">
    <property type="component" value="Chromosome 1"/>
</dbReference>
<evidence type="ECO:0000256" key="1">
    <source>
        <dbReference type="SAM" id="Phobius"/>
    </source>
</evidence>
<organism evidence="2 3">
    <name type="scientific">Candidatus Nitrosotalea okcheonensis</name>
    <dbReference type="NCBI Taxonomy" id="1903276"/>
    <lineage>
        <taxon>Archaea</taxon>
        <taxon>Nitrososphaerota</taxon>
        <taxon>Nitrososphaeria</taxon>
        <taxon>Nitrosotaleales</taxon>
        <taxon>Nitrosotaleaceae</taxon>
        <taxon>Nitrosotalea</taxon>
    </lineage>
</organism>
<evidence type="ECO:0000313" key="2">
    <source>
        <dbReference type="EMBL" id="SMH72037.1"/>
    </source>
</evidence>
<keyword evidence="3" id="KW-1185">Reference proteome</keyword>
<gene>
    <name evidence="2" type="ORF">NCS_11849</name>
</gene>
<name>A0A2H1FH03_9ARCH</name>
<dbReference type="EMBL" id="LT841358">
    <property type="protein sequence ID" value="SMH72037.1"/>
    <property type="molecule type" value="Genomic_DNA"/>
</dbReference>
<feature type="transmembrane region" description="Helical" evidence="1">
    <location>
        <begin position="58"/>
        <end position="81"/>
    </location>
</feature>
<keyword evidence="1" id="KW-1133">Transmembrane helix</keyword>
<evidence type="ECO:0000313" key="3">
    <source>
        <dbReference type="Proteomes" id="UP000230607"/>
    </source>
</evidence>
<dbReference type="AlphaFoldDB" id="A0A2H1FH03"/>
<accession>A0A2H1FH03</accession>
<feature type="transmembrane region" description="Helical" evidence="1">
    <location>
        <begin position="102"/>
        <end position="120"/>
    </location>
</feature>
<keyword evidence="1" id="KW-0472">Membrane</keyword>
<protein>
    <submittedName>
        <fullName evidence="2">Uncharacterized protein</fullName>
    </submittedName>
</protein>
<dbReference type="RefSeq" id="WP_157927891.1">
    <property type="nucleotide sequence ID" value="NZ_LT841358.1"/>
</dbReference>